<proteinExistence type="predicted"/>
<reference evidence="3" key="1">
    <citation type="journal article" date="2020" name="Stud. Mycol.">
        <title>101 Dothideomycetes genomes: a test case for predicting lifestyles and emergence of pathogens.</title>
        <authorList>
            <person name="Haridas S."/>
            <person name="Albert R."/>
            <person name="Binder M."/>
            <person name="Bloem J."/>
            <person name="Labutti K."/>
            <person name="Salamov A."/>
            <person name="Andreopoulos B."/>
            <person name="Baker S."/>
            <person name="Barry K."/>
            <person name="Bills G."/>
            <person name="Bluhm B."/>
            <person name="Cannon C."/>
            <person name="Castanera R."/>
            <person name="Culley D."/>
            <person name="Daum C."/>
            <person name="Ezra D."/>
            <person name="Gonzalez J."/>
            <person name="Henrissat B."/>
            <person name="Kuo A."/>
            <person name="Liang C."/>
            <person name="Lipzen A."/>
            <person name="Lutzoni F."/>
            <person name="Magnuson J."/>
            <person name="Mondo S."/>
            <person name="Nolan M."/>
            <person name="Ohm R."/>
            <person name="Pangilinan J."/>
            <person name="Park H.-J."/>
            <person name="Ramirez L."/>
            <person name="Alfaro M."/>
            <person name="Sun H."/>
            <person name="Tritt A."/>
            <person name="Yoshinaga Y."/>
            <person name="Zwiers L.-H."/>
            <person name="Turgeon B."/>
            <person name="Goodwin S."/>
            <person name="Spatafora J."/>
            <person name="Crous P."/>
            <person name="Grigoriev I."/>
        </authorList>
    </citation>
    <scope>NUCLEOTIDE SEQUENCE</scope>
    <source>
        <strain evidence="3">CBS 121410</strain>
    </source>
</reference>
<dbReference type="PANTHER" id="PTHR24074">
    <property type="entry name" value="CO-CHAPERONE PROTEIN DJLA"/>
    <property type="match status" value="1"/>
</dbReference>
<dbReference type="PROSITE" id="PS50076">
    <property type="entry name" value="DNAJ_2"/>
    <property type="match status" value="1"/>
</dbReference>
<accession>A0A9P4HXD9</accession>
<dbReference type="OrthoDB" id="442087at2759"/>
<dbReference type="Pfam" id="PF00226">
    <property type="entry name" value="DnaJ"/>
    <property type="match status" value="1"/>
</dbReference>
<feature type="domain" description="J" evidence="2">
    <location>
        <begin position="162"/>
        <end position="218"/>
    </location>
</feature>
<sequence>MSTEGSQQDQGFGCRCSAASVCVRCQSQFPILLDLYCLLAYVGRLLLLAYSRCASALDSADSWYAFAVDSAKTWYASAREILVENVHNEDFNSRDERIKDSSDFQNRSHHDEPSAEERMRVEQEKENLKWRAAWARAHAEAQSARPGPRPRETHEFISTRNNHCEILGLGMFPTRDEISASYRKLSLIHHPDRNPNDSGSHQRMQIINEAYEKLMERW</sequence>
<dbReference type="PRINTS" id="PR00625">
    <property type="entry name" value="JDOMAIN"/>
</dbReference>
<evidence type="ECO:0000259" key="2">
    <source>
        <dbReference type="PROSITE" id="PS50076"/>
    </source>
</evidence>
<feature type="region of interest" description="Disordered" evidence="1">
    <location>
        <begin position="94"/>
        <end position="122"/>
    </location>
</feature>
<dbReference type="SUPFAM" id="SSF46565">
    <property type="entry name" value="Chaperone J-domain"/>
    <property type="match status" value="1"/>
</dbReference>
<dbReference type="AlphaFoldDB" id="A0A9P4HXD9"/>
<dbReference type="Gene3D" id="1.10.287.110">
    <property type="entry name" value="DnaJ domain"/>
    <property type="match status" value="1"/>
</dbReference>
<evidence type="ECO:0000313" key="3">
    <source>
        <dbReference type="EMBL" id="KAF2088211.1"/>
    </source>
</evidence>
<dbReference type="InterPro" id="IPR050817">
    <property type="entry name" value="DjlA_DnaK_co-chaperone"/>
</dbReference>
<gene>
    <name evidence="3" type="ORF">K490DRAFT_64889</name>
</gene>
<comment type="caution">
    <text evidence="3">The sequence shown here is derived from an EMBL/GenBank/DDBJ whole genome shotgun (WGS) entry which is preliminary data.</text>
</comment>
<dbReference type="SMART" id="SM00271">
    <property type="entry name" value="DnaJ"/>
    <property type="match status" value="1"/>
</dbReference>
<dbReference type="EMBL" id="ML978717">
    <property type="protein sequence ID" value="KAF2088211.1"/>
    <property type="molecule type" value="Genomic_DNA"/>
</dbReference>
<organism evidence="3 4">
    <name type="scientific">Saccharata proteae CBS 121410</name>
    <dbReference type="NCBI Taxonomy" id="1314787"/>
    <lineage>
        <taxon>Eukaryota</taxon>
        <taxon>Fungi</taxon>
        <taxon>Dikarya</taxon>
        <taxon>Ascomycota</taxon>
        <taxon>Pezizomycotina</taxon>
        <taxon>Dothideomycetes</taxon>
        <taxon>Dothideomycetes incertae sedis</taxon>
        <taxon>Botryosphaeriales</taxon>
        <taxon>Saccharataceae</taxon>
        <taxon>Saccharata</taxon>
    </lineage>
</organism>
<protein>
    <recommendedName>
        <fullName evidence="2">J domain-containing protein</fullName>
    </recommendedName>
</protein>
<dbReference type="InterPro" id="IPR036869">
    <property type="entry name" value="J_dom_sf"/>
</dbReference>
<evidence type="ECO:0000313" key="4">
    <source>
        <dbReference type="Proteomes" id="UP000799776"/>
    </source>
</evidence>
<name>A0A9P4HXD9_9PEZI</name>
<keyword evidence="4" id="KW-1185">Reference proteome</keyword>
<dbReference type="InterPro" id="IPR001623">
    <property type="entry name" value="DnaJ_domain"/>
</dbReference>
<evidence type="ECO:0000256" key="1">
    <source>
        <dbReference type="SAM" id="MobiDB-lite"/>
    </source>
</evidence>
<dbReference type="Proteomes" id="UP000799776">
    <property type="component" value="Unassembled WGS sequence"/>
</dbReference>
<dbReference type="CDD" id="cd06257">
    <property type="entry name" value="DnaJ"/>
    <property type="match status" value="1"/>
</dbReference>